<dbReference type="RefSeq" id="WP_153352278.1">
    <property type="nucleotide sequence ID" value="NZ_JAYKOO010000003.1"/>
</dbReference>
<comment type="caution">
    <text evidence="1">The sequence shown here is derived from an EMBL/GenBank/DDBJ whole genome shotgun (WGS) entry which is preliminary data.</text>
</comment>
<dbReference type="Gene3D" id="3.30.530.20">
    <property type="match status" value="1"/>
</dbReference>
<name>A0A6A8A1D4_9HYPH</name>
<dbReference type="InterPro" id="IPR023393">
    <property type="entry name" value="START-like_dom_sf"/>
</dbReference>
<proteinExistence type="predicted"/>
<protein>
    <submittedName>
        <fullName evidence="1">Carbon monoxide dehydrogenase</fullName>
    </submittedName>
</protein>
<evidence type="ECO:0000313" key="2">
    <source>
        <dbReference type="Proteomes" id="UP000435138"/>
    </source>
</evidence>
<accession>A0A6A8A1D4</accession>
<dbReference type="Pfam" id="PF06240">
    <property type="entry name" value="COXG"/>
    <property type="match status" value="1"/>
</dbReference>
<dbReference type="SUPFAM" id="SSF55961">
    <property type="entry name" value="Bet v1-like"/>
    <property type="match status" value="1"/>
</dbReference>
<dbReference type="PANTHER" id="PTHR38588:SF1">
    <property type="entry name" value="BLL0334 PROTEIN"/>
    <property type="match status" value="1"/>
</dbReference>
<organism evidence="1 2">
    <name type="scientific">Endobacterium cereale</name>
    <dbReference type="NCBI Taxonomy" id="2663029"/>
    <lineage>
        <taxon>Bacteria</taxon>
        <taxon>Pseudomonadati</taxon>
        <taxon>Pseudomonadota</taxon>
        <taxon>Alphaproteobacteria</taxon>
        <taxon>Hyphomicrobiales</taxon>
        <taxon>Rhizobiaceae</taxon>
        <taxon>Endobacterium</taxon>
    </lineage>
</organism>
<dbReference type="EMBL" id="WIXI01000022">
    <property type="protein sequence ID" value="MQY44732.1"/>
    <property type="molecule type" value="Genomic_DNA"/>
</dbReference>
<dbReference type="Proteomes" id="UP000435138">
    <property type="component" value="Unassembled WGS sequence"/>
</dbReference>
<keyword evidence="2" id="KW-1185">Reference proteome</keyword>
<sequence length="157" mass="16660">MDVTGEERIAASRDKVWAGLNNAEILKHCIPHCKSLDWQSDRELVAVIRIKLGPIASNFSGTITLSNVNAPASYRLSAAGKGGILGFAQGAADVELIEYGDETILRYVAAAELGGRLAQLGSKLIGAATQRLAARFFSDFNDAVSGRKTLHHAGAPK</sequence>
<evidence type="ECO:0000313" key="1">
    <source>
        <dbReference type="EMBL" id="MQY44732.1"/>
    </source>
</evidence>
<reference evidence="1 2" key="1">
    <citation type="submission" date="2019-11" db="EMBL/GenBank/DDBJ databases">
        <title>Genome analysis of Rhizobacterium cereale a novel genus and species isolated from maize roots in North Spain.</title>
        <authorList>
            <person name="Menendez E."/>
            <person name="Flores-Felix J.D."/>
            <person name="Ramirez-Bahena M.-H."/>
            <person name="Igual J.M."/>
            <person name="Garcia-Fraile P."/>
            <person name="Peix A."/>
            <person name="Velazquez E."/>
        </authorList>
    </citation>
    <scope>NUCLEOTIDE SEQUENCE [LARGE SCALE GENOMIC DNA]</scope>
    <source>
        <strain evidence="1 2">RZME27</strain>
    </source>
</reference>
<dbReference type="AlphaFoldDB" id="A0A6A8A1D4"/>
<dbReference type="PANTHER" id="PTHR38588">
    <property type="entry name" value="BLL0334 PROTEIN"/>
    <property type="match status" value="1"/>
</dbReference>
<dbReference type="CDD" id="cd05018">
    <property type="entry name" value="CoxG"/>
    <property type="match status" value="1"/>
</dbReference>
<dbReference type="InterPro" id="IPR010419">
    <property type="entry name" value="CO_DH_gsu"/>
</dbReference>
<gene>
    <name evidence="1" type="ORF">GAO09_01415</name>
</gene>